<dbReference type="RefSeq" id="WP_204497611.1">
    <property type="nucleotide sequence ID" value="NZ_JAFBDR010000002.1"/>
</dbReference>
<dbReference type="Pfam" id="PF06277">
    <property type="entry name" value="EutA"/>
    <property type="match status" value="1"/>
</dbReference>
<dbReference type="PIRSF" id="PIRSF012293">
    <property type="entry name" value="EutA"/>
    <property type="match status" value="1"/>
</dbReference>
<dbReference type="PANTHER" id="PTHR32432">
    <property type="entry name" value="CELL DIVISION PROTEIN FTSA-RELATED"/>
    <property type="match status" value="1"/>
</dbReference>
<dbReference type="InterPro" id="IPR050696">
    <property type="entry name" value="FtsA/MreB"/>
</dbReference>
<evidence type="ECO:0000313" key="2">
    <source>
        <dbReference type="Proteomes" id="UP001296943"/>
    </source>
</evidence>
<dbReference type="InterPro" id="IPR009377">
    <property type="entry name" value="EutA"/>
</dbReference>
<proteinExistence type="predicted"/>
<dbReference type="InterPro" id="IPR043129">
    <property type="entry name" value="ATPase_NBD"/>
</dbReference>
<protein>
    <submittedName>
        <fullName evidence="1">Ethanolamine utilization protein EutA</fullName>
    </submittedName>
</protein>
<sequence>MEITPVTSVGIDIGTSTTKMIVSHLLINSTSNPFSIPTFEISDRIILFQSDIISTPLLSKDEIDVERIAAWLKKQYVLAGIRVPDIKSGAVIITGETANKRNAEKMIHFLAERAGDFVVAIAGANLEAVLAGKGSGAFQYSIDNVLTVVNIDIGGGTANAVYMRQGEVVASVTFLVGGRLIEMNEEGKILHVSDAITPWLEKNNYRLQKGEKVSFVLLQTIIQHLCENMVTILMRGSFKKDDPLIHSYTTTTLPSVDAIFISGGIGALRFYPEPQSISDIAVYQDVGPLITCELQKTINNYQIKQVPAEQTSRATVIGAGMQSTEISGSTIYADRGRLPIRNIPVLTCEIAEDTLQKEKTLHNTIYSVLLKGKEMYPDFLKAPFAIHILGNVKTSYLLIKQLAITLNQVYQALFPKSDLMIIVCEQDMAKALGQAIKVLAGGRFDLICIDQVQVKHGDFLDIGEMIHQSTVPVVVKTLAFS</sequence>
<dbReference type="Proteomes" id="UP001296943">
    <property type="component" value="Unassembled WGS sequence"/>
</dbReference>
<dbReference type="SUPFAM" id="SSF53067">
    <property type="entry name" value="Actin-like ATPase domain"/>
    <property type="match status" value="1"/>
</dbReference>
<gene>
    <name evidence="1" type="ORF">JOC48_000665</name>
</gene>
<organism evidence="1 2">
    <name type="scientific">Aquibacillus albus</name>
    <dbReference type="NCBI Taxonomy" id="1168171"/>
    <lineage>
        <taxon>Bacteria</taxon>
        <taxon>Bacillati</taxon>
        <taxon>Bacillota</taxon>
        <taxon>Bacilli</taxon>
        <taxon>Bacillales</taxon>
        <taxon>Bacillaceae</taxon>
        <taxon>Aquibacillus</taxon>
    </lineage>
</organism>
<dbReference type="PANTHER" id="PTHR32432:SF13">
    <property type="entry name" value="ETHANOLAMINE AMMONIA-LYASE REACTIVASE EUTA"/>
    <property type="match status" value="1"/>
</dbReference>
<name>A0ABS2MWB9_9BACI</name>
<reference evidence="1 2" key="1">
    <citation type="submission" date="2021-01" db="EMBL/GenBank/DDBJ databases">
        <title>Genomic Encyclopedia of Type Strains, Phase IV (KMG-IV): sequencing the most valuable type-strain genomes for metagenomic binning, comparative biology and taxonomic classification.</title>
        <authorList>
            <person name="Goeker M."/>
        </authorList>
    </citation>
    <scope>NUCLEOTIDE SEQUENCE [LARGE SCALE GENOMIC DNA]</scope>
    <source>
        <strain evidence="1 2">DSM 23711</strain>
    </source>
</reference>
<evidence type="ECO:0000313" key="1">
    <source>
        <dbReference type="EMBL" id="MBM7570187.1"/>
    </source>
</evidence>
<comment type="caution">
    <text evidence="1">The sequence shown here is derived from an EMBL/GenBank/DDBJ whole genome shotgun (WGS) entry which is preliminary data.</text>
</comment>
<accession>A0ABS2MWB9</accession>
<dbReference type="EMBL" id="JAFBDR010000002">
    <property type="protein sequence ID" value="MBM7570187.1"/>
    <property type="molecule type" value="Genomic_DNA"/>
</dbReference>
<keyword evidence="2" id="KW-1185">Reference proteome</keyword>